<dbReference type="GO" id="GO:0003724">
    <property type="term" value="F:RNA helicase activity"/>
    <property type="evidence" value="ECO:0007669"/>
    <property type="project" value="InterPro"/>
</dbReference>
<comment type="caution">
    <text evidence="4">The sequence shown here is derived from an EMBL/GenBank/DDBJ whole genome shotgun (WGS) entry which is preliminary data.</text>
</comment>
<protein>
    <recommendedName>
        <fullName evidence="3">Upf1 domain-containing protein</fullName>
    </recommendedName>
</protein>
<evidence type="ECO:0000313" key="4">
    <source>
        <dbReference type="EMBL" id="KAG6476971.1"/>
    </source>
</evidence>
<feature type="region of interest" description="Disordered" evidence="2">
    <location>
        <begin position="36"/>
        <end position="97"/>
    </location>
</feature>
<dbReference type="PROSITE" id="PS51997">
    <property type="entry name" value="UPF1_CH_RICH"/>
    <property type="match status" value="1"/>
</dbReference>
<keyword evidence="1" id="KW-0479">Metal-binding</keyword>
<feature type="domain" description="Upf1" evidence="3">
    <location>
        <begin position="131"/>
        <end position="298"/>
    </location>
</feature>
<dbReference type="InterPro" id="IPR018999">
    <property type="entry name" value="UPF1_CH/ZBD"/>
</dbReference>
<organism evidence="4 5">
    <name type="scientific">Zingiber officinale</name>
    <name type="common">Ginger</name>
    <name type="synonym">Amomum zingiber</name>
    <dbReference type="NCBI Taxonomy" id="94328"/>
    <lineage>
        <taxon>Eukaryota</taxon>
        <taxon>Viridiplantae</taxon>
        <taxon>Streptophyta</taxon>
        <taxon>Embryophyta</taxon>
        <taxon>Tracheophyta</taxon>
        <taxon>Spermatophyta</taxon>
        <taxon>Magnoliopsida</taxon>
        <taxon>Liliopsida</taxon>
        <taxon>Zingiberales</taxon>
        <taxon>Zingiberaceae</taxon>
        <taxon>Zingiber</taxon>
    </lineage>
</organism>
<keyword evidence="5" id="KW-1185">Reference proteome</keyword>
<dbReference type="EMBL" id="JACMSC010000018">
    <property type="protein sequence ID" value="KAG6476971.1"/>
    <property type="molecule type" value="Genomic_DNA"/>
</dbReference>
<evidence type="ECO:0000256" key="1">
    <source>
        <dbReference type="PROSITE-ProRule" id="PRU01341"/>
    </source>
</evidence>
<accession>A0A8J5KBZ6</accession>
<sequence>MAAQSANNLYETALQPDTGGHAYTFLEFNTQDDFVDYMDFQDLSQPSRSPAGPHPQPPPEPAPDSSASDHLSPEPTSSPSSSTPLGGPSSSSMAMGAAGGQAAAAAVDTLTAGMNELNFEESGDESYESGESDFTEHACEYCGVEDPECVVRCNISTCWKWFCRLQGNTGGSHIVNHLVPSEQEQHRAWQISEQQMNKLEELWKNDEPQPVSLKYEDRDKYQFKAILDFDSDEEDNELSLPFAFRTRHKKDDHADNPHNKDGKGLGTSDNYGGSNDDYMGDSDEGYDYGDDDCLRGYL</sequence>
<dbReference type="GO" id="GO:0003723">
    <property type="term" value="F:RNA binding"/>
    <property type="evidence" value="ECO:0007669"/>
    <property type="project" value="InterPro"/>
</dbReference>
<dbReference type="GO" id="GO:0005524">
    <property type="term" value="F:ATP binding"/>
    <property type="evidence" value="ECO:0007669"/>
    <property type="project" value="InterPro"/>
</dbReference>
<gene>
    <name evidence="4" type="ORF">ZIOFF_066221</name>
</gene>
<dbReference type="AlphaFoldDB" id="A0A8J5KBZ6"/>
<feature type="compositionally biased region" description="Pro residues" evidence="2">
    <location>
        <begin position="52"/>
        <end position="62"/>
    </location>
</feature>
<proteinExistence type="predicted"/>
<feature type="compositionally biased region" description="Polar residues" evidence="2">
    <location>
        <begin position="1"/>
        <end position="10"/>
    </location>
</feature>
<comment type="caution">
    <text evidence="1">Lacks conserved residue(s) required for the propagation of feature annotation.</text>
</comment>
<dbReference type="Pfam" id="PF09416">
    <property type="entry name" value="UPF1_Zn_bind"/>
    <property type="match status" value="1"/>
</dbReference>
<keyword evidence="1" id="KW-0862">Zinc</keyword>
<feature type="region of interest" description="Disordered" evidence="2">
    <location>
        <begin position="249"/>
        <end position="298"/>
    </location>
</feature>
<evidence type="ECO:0000313" key="5">
    <source>
        <dbReference type="Proteomes" id="UP000734854"/>
    </source>
</evidence>
<keyword evidence="1" id="KW-0863">Zinc-finger</keyword>
<dbReference type="GO" id="GO:0005737">
    <property type="term" value="C:cytoplasm"/>
    <property type="evidence" value="ECO:0007669"/>
    <property type="project" value="InterPro"/>
</dbReference>
<dbReference type="GO" id="GO:0000184">
    <property type="term" value="P:nuclear-transcribed mRNA catabolic process, nonsense-mediated decay"/>
    <property type="evidence" value="ECO:0007669"/>
    <property type="project" value="InterPro"/>
</dbReference>
<evidence type="ECO:0000259" key="3">
    <source>
        <dbReference type="PROSITE" id="PS51997"/>
    </source>
</evidence>
<dbReference type="GO" id="GO:0008270">
    <property type="term" value="F:zinc ion binding"/>
    <property type="evidence" value="ECO:0007669"/>
    <property type="project" value="UniProtKB-UniRule"/>
</dbReference>
<feature type="region of interest" description="Disordered" evidence="2">
    <location>
        <begin position="1"/>
        <end position="20"/>
    </location>
</feature>
<feature type="region of interest" description="C4" evidence="1">
    <location>
        <begin position="202"/>
        <end position="232"/>
    </location>
</feature>
<feature type="compositionally biased region" description="Acidic residues" evidence="2">
    <location>
        <begin position="278"/>
        <end position="291"/>
    </location>
</feature>
<dbReference type="Proteomes" id="UP000734854">
    <property type="component" value="Unassembled WGS sequence"/>
</dbReference>
<reference evidence="4 5" key="1">
    <citation type="submission" date="2020-08" db="EMBL/GenBank/DDBJ databases">
        <title>Plant Genome Project.</title>
        <authorList>
            <person name="Zhang R.-G."/>
        </authorList>
    </citation>
    <scope>NUCLEOTIDE SEQUENCE [LARGE SCALE GENOMIC DNA]</scope>
    <source>
        <tissue evidence="4">Rhizome</tissue>
    </source>
</reference>
<evidence type="ECO:0000256" key="2">
    <source>
        <dbReference type="SAM" id="MobiDB-lite"/>
    </source>
</evidence>
<feature type="compositionally biased region" description="Basic and acidic residues" evidence="2">
    <location>
        <begin position="249"/>
        <end position="263"/>
    </location>
</feature>
<feature type="compositionally biased region" description="Low complexity" evidence="2">
    <location>
        <begin position="63"/>
        <end position="97"/>
    </location>
</feature>
<name>A0A8J5KBZ6_ZINOF</name>